<organism evidence="2 3">
    <name type="scientific">Daphnia magna</name>
    <dbReference type="NCBI Taxonomy" id="35525"/>
    <lineage>
        <taxon>Eukaryota</taxon>
        <taxon>Metazoa</taxon>
        <taxon>Ecdysozoa</taxon>
        <taxon>Arthropoda</taxon>
        <taxon>Crustacea</taxon>
        <taxon>Branchiopoda</taxon>
        <taxon>Diplostraca</taxon>
        <taxon>Cladocera</taxon>
        <taxon>Anomopoda</taxon>
        <taxon>Daphniidae</taxon>
        <taxon>Daphnia</taxon>
    </lineage>
</organism>
<protein>
    <submittedName>
        <fullName evidence="2">Uncharacterized protein</fullName>
    </submittedName>
</protein>
<accession>A0A164XY10</accession>
<evidence type="ECO:0000313" key="3">
    <source>
        <dbReference type="Proteomes" id="UP000076858"/>
    </source>
</evidence>
<sequence>MQSRTCFPSPTSGLEDAEYNEPDMSANLNGHKNGGCSRSGQTGNRTLEGQIHRQKDNFGFLVQTGTTTFPNSFLPGLLHTVVQTDKTVAVQRLISKKGGWKMASKRG</sequence>
<feature type="compositionally biased region" description="Polar residues" evidence="1">
    <location>
        <begin position="1"/>
        <end position="12"/>
    </location>
</feature>
<evidence type="ECO:0000256" key="1">
    <source>
        <dbReference type="SAM" id="MobiDB-lite"/>
    </source>
</evidence>
<keyword evidence="3" id="KW-1185">Reference proteome</keyword>
<feature type="region of interest" description="Disordered" evidence="1">
    <location>
        <begin position="1"/>
        <end position="46"/>
    </location>
</feature>
<name>A0A164XY10_9CRUS</name>
<dbReference type="Proteomes" id="UP000076858">
    <property type="component" value="Unassembled WGS sequence"/>
</dbReference>
<dbReference type="EMBL" id="LRGB01000944">
    <property type="protein sequence ID" value="KZS14675.1"/>
    <property type="molecule type" value="Genomic_DNA"/>
</dbReference>
<gene>
    <name evidence="2" type="ORF">APZ42_020035</name>
</gene>
<proteinExistence type="predicted"/>
<feature type="compositionally biased region" description="Polar residues" evidence="1">
    <location>
        <begin position="26"/>
        <end position="46"/>
    </location>
</feature>
<comment type="caution">
    <text evidence="2">The sequence shown here is derived from an EMBL/GenBank/DDBJ whole genome shotgun (WGS) entry which is preliminary data.</text>
</comment>
<reference evidence="2 3" key="1">
    <citation type="submission" date="2016-03" db="EMBL/GenBank/DDBJ databases">
        <title>EvidentialGene: Evidence-directed Construction of Genes on Genomes.</title>
        <authorList>
            <person name="Gilbert D.G."/>
            <person name="Choi J.-H."/>
            <person name="Mockaitis K."/>
            <person name="Colbourne J."/>
            <person name="Pfrender M."/>
        </authorList>
    </citation>
    <scope>NUCLEOTIDE SEQUENCE [LARGE SCALE GENOMIC DNA]</scope>
    <source>
        <strain evidence="2 3">Xinb3</strain>
        <tissue evidence="2">Complete organism</tissue>
    </source>
</reference>
<dbReference type="AlphaFoldDB" id="A0A164XY10"/>
<evidence type="ECO:0000313" key="2">
    <source>
        <dbReference type="EMBL" id="KZS14675.1"/>
    </source>
</evidence>